<organism evidence="5 6">
    <name type="scientific">Syncephalastrum racemosum</name>
    <name type="common">Filamentous fungus</name>
    <dbReference type="NCBI Taxonomy" id="13706"/>
    <lineage>
        <taxon>Eukaryota</taxon>
        <taxon>Fungi</taxon>
        <taxon>Fungi incertae sedis</taxon>
        <taxon>Mucoromycota</taxon>
        <taxon>Mucoromycotina</taxon>
        <taxon>Mucoromycetes</taxon>
        <taxon>Mucorales</taxon>
        <taxon>Syncephalastraceae</taxon>
        <taxon>Syncephalastrum</taxon>
    </lineage>
</organism>
<feature type="region of interest" description="Disordered" evidence="3">
    <location>
        <begin position="664"/>
        <end position="720"/>
    </location>
</feature>
<dbReference type="CDD" id="cd09917">
    <property type="entry name" value="F-box_SF"/>
    <property type="match status" value="1"/>
</dbReference>
<dbReference type="SUPFAM" id="SSF81383">
    <property type="entry name" value="F-box domain"/>
    <property type="match status" value="1"/>
</dbReference>
<dbReference type="OrthoDB" id="10250130at2759"/>
<dbReference type="Pfam" id="PF24681">
    <property type="entry name" value="Kelch_KLHDC2_KLHL20_DRC7"/>
    <property type="match status" value="1"/>
</dbReference>
<dbReference type="SMART" id="SM00256">
    <property type="entry name" value="FBOX"/>
    <property type="match status" value="1"/>
</dbReference>
<dbReference type="PANTHER" id="PTHR46647">
    <property type="entry name" value="RAB9 EFFECTOR PROTEIN WITH KELCH MOTIFS"/>
    <property type="match status" value="1"/>
</dbReference>
<comment type="caution">
    <text evidence="5">The sequence shown here is derived from an EMBL/GenBank/DDBJ whole genome shotgun (WGS) entry which is preliminary data.</text>
</comment>
<evidence type="ECO:0000259" key="4">
    <source>
        <dbReference type="PROSITE" id="PS50181"/>
    </source>
</evidence>
<accession>A0A1X2H7C7</accession>
<feature type="compositionally biased region" description="Low complexity" evidence="3">
    <location>
        <begin position="592"/>
        <end position="612"/>
    </location>
</feature>
<keyword evidence="1" id="KW-0880">Kelch repeat</keyword>
<evidence type="ECO:0000256" key="3">
    <source>
        <dbReference type="SAM" id="MobiDB-lite"/>
    </source>
</evidence>
<dbReference type="EMBL" id="MCGN01000007">
    <property type="protein sequence ID" value="ORY94475.1"/>
    <property type="molecule type" value="Genomic_DNA"/>
</dbReference>
<dbReference type="InterPro" id="IPR001810">
    <property type="entry name" value="F-box_dom"/>
</dbReference>
<feature type="region of interest" description="Disordered" evidence="3">
    <location>
        <begin position="480"/>
        <end position="627"/>
    </location>
</feature>
<feature type="compositionally biased region" description="Polar residues" evidence="3">
    <location>
        <begin position="672"/>
        <end position="690"/>
    </location>
</feature>
<gene>
    <name evidence="5" type="ORF">BCR43DRAFT_494085</name>
</gene>
<dbReference type="Proteomes" id="UP000242180">
    <property type="component" value="Unassembled WGS sequence"/>
</dbReference>
<dbReference type="InParanoid" id="A0A1X2H7C7"/>
<evidence type="ECO:0000313" key="6">
    <source>
        <dbReference type="Proteomes" id="UP000242180"/>
    </source>
</evidence>
<dbReference type="SUPFAM" id="SSF117281">
    <property type="entry name" value="Kelch motif"/>
    <property type="match status" value="1"/>
</dbReference>
<evidence type="ECO:0000256" key="1">
    <source>
        <dbReference type="ARBA" id="ARBA00022441"/>
    </source>
</evidence>
<dbReference type="AlphaFoldDB" id="A0A1X2H7C7"/>
<feature type="compositionally biased region" description="Low complexity" evidence="3">
    <location>
        <begin position="538"/>
        <end position="551"/>
    </location>
</feature>
<dbReference type="InterPro" id="IPR015915">
    <property type="entry name" value="Kelch-typ_b-propeller"/>
</dbReference>
<feature type="compositionally biased region" description="Polar residues" evidence="3">
    <location>
        <begin position="575"/>
        <end position="589"/>
    </location>
</feature>
<feature type="compositionally biased region" description="Basic and acidic residues" evidence="3">
    <location>
        <begin position="711"/>
        <end position="720"/>
    </location>
</feature>
<feature type="compositionally biased region" description="Low complexity" evidence="3">
    <location>
        <begin position="490"/>
        <end position="504"/>
    </location>
</feature>
<dbReference type="InterPro" id="IPR052124">
    <property type="entry name" value="Rab9_kelch_effector"/>
</dbReference>
<sequence>MPPAPIYSLSIDLVHVILQQLDTYSLAALSQTCRLFYNLVRHELSFEPAVWRQQHDHPRQDYFTHLVHWDGMINTTDSSHDEPNHFLHPPPDTRVPTVQVIPPVFHPRSLCKIGNKLFMPFMTVDPVCFIYDIDSGQWENVPHTLVSHIPENRFHPIVTPVAAVGTRIYMFGGRRVLTSTLSNAMYMIETTTWDLYEVEYAENAHVPRPRFEHTLDVWQDRYLIMFGGMCPDSPGENDLFFYDTVTNAWLEPSTRGQTPPIRYCHASALVEDDLYVFGGCQNQPEGVMVHDILYRFNCASLTWYKYDHPEAYYYRRRRGASQSGDSYDSMSITNNENDAGHSAIAAIASAALATAAAAATAGGITTSLERDLILETTGHPPRDRFNCVLIVVGHKLLVLGGQTVRQDRDDNNVLHVHSMQNIDVLDIRRKHWSAMTTGSLHGNSVYPQDVTGFLLDVSKGGGYKILILGQQKVFSAATDSSGESSAMSDALPPLASPPSSLHLQQPPPQRRRQAHPYQQNGAHPDQRGSDVSQDTMGSSSSSNASSAASSSLLRHASPAIMAQQQRPQSAAALHSRTSSSSTGRPNTQLHHAPSAQAASVTSSSSSSPSMMSIDENEPGPSNLQQRQRRRFHLSRPVIDYDGYLDTNAPPQDENMIVPGSPTSLRRQGLAGSYQSAGSSMSGESLGQQHPLSPMNIPEPACPLRTGSSGDDFLRPSETSNRHYTSEPLVLELWLNRHPNV</sequence>
<dbReference type="STRING" id="13706.A0A1X2H7C7"/>
<dbReference type="Pfam" id="PF00646">
    <property type="entry name" value="F-box"/>
    <property type="match status" value="1"/>
</dbReference>
<keyword evidence="6" id="KW-1185">Reference proteome</keyword>
<dbReference type="Gene3D" id="2.120.10.80">
    <property type="entry name" value="Kelch-type beta propeller"/>
    <property type="match status" value="1"/>
</dbReference>
<dbReference type="PROSITE" id="PS50181">
    <property type="entry name" value="FBOX"/>
    <property type="match status" value="1"/>
</dbReference>
<dbReference type="PANTHER" id="PTHR46647:SF1">
    <property type="entry name" value="RAB9 EFFECTOR PROTEIN WITH KELCH MOTIFS"/>
    <property type="match status" value="1"/>
</dbReference>
<protein>
    <recommendedName>
        <fullName evidence="4">F-box domain-containing protein</fullName>
    </recommendedName>
</protein>
<proteinExistence type="predicted"/>
<keyword evidence="2" id="KW-0677">Repeat</keyword>
<dbReference type="InterPro" id="IPR036047">
    <property type="entry name" value="F-box-like_dom_sf"/>
</dbReference>
<evidence type="ECO:0000313" key="5">
    <source>
        <dbReference type="EMBL" id="ORY94475.1"/>
    </source>
</evidence>
<name>A0A1X2H7C7_SYNRA</name>
<evidence type="ECO:0000256" key="2">
    <source>
        <dbReference type="ARBA" id="ARBA00022737"/>
    </source>
</evidence>
<reference evidence="5 6" key="1">
    <citation type="submission" date="2016-07" db="EMBL/GenBank/DDBJ databases">
        <title>Pervasive Adenine N6-methylation of Active Genes in Fungi.</title>
        <authorList>
            <consortium name="DOE Joint Genome Institute"/>
            <person name="Mondo S.J."/>
            <person name="Dannebaum R.O."/>
            <person name="Kuo R.C."/>
            <person name="Labutti K."/>
            <person name="Haridas S."/>
            <person name="Kuo A."/>
            <person name="Salamov A."/>
            <person name="Ahrendt S.R."/>
            <person name="Lipzen A."/>
            <person name="Sullivan W."/>
            <person name="Andreopoulos W.B."/>
            <person name="Clum A."/>
            <person name="Lindquist E."/>
            <person name="Daum C."/>
            <person name="Ramamoorthy G.K."/>
            <person name="Gryganskyi A."/>
            <person name="Culley D."/>
            <person name="Magnuson J.K."/>
            <person name="James T.Y."/>
            <person name="O'Malley M.A."/>
            <person name="Stajich J.E."/>
            <person name="Spatafora J.W."/>
            <person name="Visel A."/>
            <person name="Grigoriev I.V."/>
        </authorList>
    </citation>
    <scope>NUCLEOTIDE SEQUENCE [LARGE SCALE GENOMIC DNA]</scope>
    <source>
        <strain evidence="5 6">NRRL 2496</strain>
    </source>
</reference>
<feature type="domain" description="F-box" evidence="4">
    <location>
        <begin position="3"/>
        <end position="54"/>
    </location>
</feature>